<feature type="transmembrane region" description="Helical" evidence="1">
    <location>
        <begin position="21"/>
        <end position="46"/>
    </location>
</feature>
<evidence type="ECO:0000313" key="3">
    <source>
        <dbReference type="Proteomes" id="UP000192783"/>
    </source>
</evidence>
<keyword evidence="1" id="KW-0812">Transmembrane</keyword>
<dbReference type="NCBIfam" id="TIGR02532">
    <property type="entry name" value="IV_pilin_GFxxxE"/>
    <property type="match status" value="1"/>
</dbReference>
<dbReference type="OrthoDB" id="7067387at2"/>
<dbReference type="STRING" id="1121390.SAMN02746041_00604"/>
<dbReference type="Pfam" id="PF07963">
    <property type="entry name" value="N_methyl"/>
    <property type="match status" value="1"/>
</dbReference>
<dbReference type="Proteomes" id="UP000192783">
    <property type="component" value="Unassembled WGS sequence"/>
</dbReference>
<dbReference type="InterPro" id="IPR045584">
    <property type="entry name" value="Pilin-like"/>
</dbReference>
<name>A0A1W1X557_9BACT</name>
<organism evidence="2 3">
    <name type="scientific">Desulfacinum hydrothermale DSM 13146</name>
    <dbReference type="NCBI Taxonomy" id="1121390"/>
    <lineage>
        <taxon>Bacteria</taxon>
        <taxon>Pseudomonadati</taxon>
        <taxon>Thermodesulfobacteriota</taxon>
        <taxon>Syntrophobacteria</taxon>
        <taxon>Syntrophobacterales</taxon>
        <taxon>Syntrophobacteraceae</taxon>
        <taxon>Desulfacinum</taxon>
    </lineage>
</organism>
<dbReference type="EMBL" id="FWXF01000002">
    <property type="protein sequence ID" value="SMC19036.1"/>
    <property type="molecule type" value="Genomic_DNA"/>
</dbReference>
<evidence type="ECO:0000313" key="2">
    <source>
        <dbReference type="EMBL" id="SMC19036.1"/>
    </source>
</evidence>
<dbReference type="SUPFAM" id="SSF54523">
    <property type="entry name" value="Pili subunits"/>
    <property type="match status" value="1"/>
</dbReference>
<sequence length="301" mass="31998">MSAVTMVSMDALCSDRRGMTLVELALVLVLVGILTGAAIPVARVYFQSGIRTKINNRLEEAKKALEGYWEVNGYLPCPDTDGDGKENRESGGGARLVGTLPHADLGLPPGDGAGRSLTYAVLRELTEHNSVTDSERSRRCDDYLLASGSASLQVRDSGVLVSVPFVLVSGGPENKDGGGGYLDGENADGNDGLYEHKPADTAFDDLLVYSSPYSLARSGCGKLMVLNKSGGTHTEDLWVEQSFDGGTTWLSGSHVVVDDGSSGTLWVEAHSRIRVVEEATSATLDEFFFLTNPVTLVYDGA</sequence>
<dbReference type="InterPro" id="IPR012902">
    <property type="entry name" value="N_methyl_site"/>
</dbReference>
<dbReference type="AlphaFoldDB" id="A0A1W1X557"/>
<keyword evidence="3" id="KW-1185">Reference proteome</keyword>
<proteinExistence type="predicted"/>
<reference evidence="2 3" key="1">
    <citation type="submission" date="2017-04" db="EMBL/GenBank/DDBJ databases">
        <authorList>
            <person name="Afonso C.L."/>
            <person name="Miller P.J."/>
            <person name="Scott M.A."/>
            <person name="Spackman E."/>
            <person name="Goraichik I."/>
            <person name="Dimitrov K.M."/>
            <person name="Suarez D.L."/>
            <person name="Swayne D.E."/>
        </authorList>
    </citation>
    <scope>NUCLEOTIDE SEQUENCE [LARGE SCALE GENOMIC DNA]</scope>
    <source>
        <strain evidence="2 3">DSM 13146</strain>
    </source>
</reference>
<evidence type="ECO:0000256" key="1">
    <source>
        <dbReference type="SAM" id="Phobius"/>
    </source>
</evidence>
<keyword evidence="1" id="KW-1133">Transmembrane helix</keyword>
<dbReference type="Gene3D" id="3.30.700.10">
    <property type="entry name" value="Glycoprotein, Type 4 Pilin"/>
    <property type="match status" value="1"/>
</dbReference>
<protein>
    <submittedName>
        <fullName evidence="2">Prepilin-type N-terminal cleavage/methylation domain-containing protein</fullName>
    </submittedName>
</protein>
<keyword evidence="1" id="KW-0472">Membrane</keyword>
<accession>A0A1W1X557</accession>
<dbReference type="PROSITE" id="PS00409">
    <property type="entry name" value="PROKAR_NTER_METHYL"/>
    <property type="match status" value="1"/>
</dbReference>
<gene>
    <name evidence="2" type="ORF">SAMN02746041_00604</name>
</gene>